<accession>A0ABN6RG96</accession>
<evidence type="ECO:0000313" key="1">
    <source>
        <dbReference type="EMBL" id="BDP42358.1"/>
    </source>
</evidence>
<name>A0ABN6RG96_9DEIO</name>
<proteinExistence type="predicted"/>
<gene>
    <name evidence="1" type="ORF">DAETH_23270</name>
</gene>
<dbReference type="RefSeq" id="WP_264775055.1">
    <property type="nucleotide sequence ID" value="NZ_AP026560.1"/>
</dbReference>
<dbReference type="Proteomes" id="UP001064971">
    <property type="component" value="Chromosome"/>
</dbReference>
<evidence type="ECO:0000313" key="2">
    <source>
        <dbReference type="Proteomes" id="UP001064971"/>
    </source>
</evidence>
<organism evidence="1 2">
    <name type="scientific">Deinococcus aetherius</name>
    <dbReference type="NCBI Taxonomy" id="200252"/>
    <lineage>
        <taxon>Bacteria</taxon>
        <taxon>Thermotogati</taxon>
        <taxon>Deinococcota</taxon>
        <taxon>Deinococci</taxon>
        <taxon>Deinococcales</taxon>
        <taxon>Deinococcaceae</taxon>
        <taxon>Deinococcus</taxon>
    </lineage>
</organism>
<keyword evidence="2" id="KW-1185">Reference proteome</keyword>
<sequence>MAKRLPVLRGNIEAGRVRLENILILRSERGVEGTALLSAAPHVPVFPRFHPGVTPDALTVLARALRERAEPERVLLLQDDQAPLNREAVEAAGWR</sequence>
<dbReference type="EMBL" id="AP026560">
    <property type="protein sequence ID" value="BDP42358.1"/>
    <property type="molecule type" value="Genomic_DNA"/>
</dbReference>
<reference evidence="1" key="1">
    <citation type="submission" date="2022-07" db="EMBL/GenBank/DDBJ databases">
        <title>Complete Genome Sequence of the Radioresistant Bacterium Deinococcus aetherius ST0316, Isolated from the Air Dust collected in Lower Stratosphere above Japan.</title>
        <authorList>
            <person name="Satoh K."/>
            <person name="Hagiwara K."/>
            <person name="Katsumata K."/>
            <person name="Kubo A."/>
            <person name="Yokobori S."/>
            <person name="Yamagishi A."/>
            <person name="Oono Y."/>
            <person name="Narumi I."/>
        </authorList>
    </citation>
    <scope>NUCLEOTIDE SEQUENCE</scope>
    <source>
        <strain evidence="1">ST0316</strain>
    </source>
</reference>
<protein>
    <submittedName>
        <fullName evidence="1">Uncharacterized protein</fullName>
    </submittedName>
</protein>